<evidence type="ECO:0000313" key="1">
    <source>
        <dbReference type="EMBL" id="KAJ4717931.1"/>
    </source>
</evidence>
<organism evidence="1 2">
    <name type="scientific">Melia azedarach</name>
    <name type="common">Chinaberry tree</name>
    <dbReference type="NCBI Taxonomy" id="155640"/>
    <lineage>
        <taxon>Eukaryota</taxon>
        <taxon>Viridiplantae</taxon>
        <taxon>Streptophyta</taxon>
        <taxon>Embryophyta</taxon>
        <taxon>Tracheophyta</taxon>
        <taxon>Spermatophyta</taxon>
        <taxon>Magnoliopsida</taxon>
        <taxon>eudicotyledons</taxon>
        <taxon>Gunneridae</taxon>
        <taxon>Pentapetalae</taxon>
        <taxon>rosids</taxon>
        <taxon>malvids</taxon>
        <taxon>Sapindales</taxon>
        <taxon>Meliaceae</taxon>
        <taxon>Melia</taxon>
    </lineage>
</organism>
<gene>
    <name evidence="1" type="ORF">OWV82_009678</name>
</gene>
<comment type="caution">
    <text evidence="1">The sequence shown here is derived from an EMBL/GenBank/DDBJ whole genome shotgun (WGS) entry which is preliminary data.</text>
</comment>
<evidence type="ECO:0000313" key="2">
    <source>
        <dbReference type="Proteomes" id="UP001164539"/>
    </source>
</evidence>
<keyword evidence="2" id="KW-1185">Reference proteome</keyword>
<accession>A0ACC1Y3I5</accession>
<sequence length="209" mass="23747">MAEALVSLVLEQLASILVAQTDAEVKLVVGVKDEVKKLTSNFRAIKAVLEDAENRQVKENSVREWLENLKDASYEIEDLLNEWNTEIQKLQMKIGEDENASDAQKKKVCSLIPCYRFSPWHIVKRRDIANKFRNLNMTLDNNAQMKDEFHFSLAESTRRLEQPKTTSFTDLSKVHGRDRDKNKIVDLLLSESSQGVDSLPLISLVGMGG</sequence>
<protein>
    <submittedName>
        <fullName evidence="1">NB-ARC domain-containing disease resistance protein</fullName>
    </submittedName>
</protein>
<reference evidence="1 2" key="1">
    <citation type="journal article" date="2023" name="Science">
        <title>Complex scaffold remodeling in plant triterpene biosynthesis.</title>
        <authorList>
            <person name="De La Pena R."/>
            <person name="Hodgson H."/>
            <person name="Liu J.C."/>
            <person name="Stephenson M.J."/>
            <person name="Martin A.C."/>
            <person name="Owen C."/>
            <person name="Harkess A."/>
            <person name="Leebens-Mack J."/>
            <person name="Jimenez L.E."/>
            <person name="Osbourn A."/>
            <person name="Sattely E.S."/>
        </authorList>
    </citation>
    <scope>NUCLEOTIDE SEQUENCE [LARGE SCALE GENOMIC DNA]</scope>
    <source>
        <strain evidence="2">cv. JPN11</strain>
        <tissue evidence="1">Leaf</tissue>
    </source>
</reference>
<name>A0ACC1Y3I5_MELAZ</name>
<proteinExistence type="predicted"/>
<dbReference type="EMBL" id="CM051398">
    <property type="protein sequence ID" value="KAJ4717931.1"/>
    <property type="molecule type" value="Genomic_DNA"/>
</dbReference>
<dbReference type="Proteomes" id="UP001164539">
    <property type="component" value="Chromosome 5"/>
</dbReference>